<dbReference type="PANTHER" id="PTHR28027:SF2">
    <property type="entry name" value="TRANSCRIPTIONAL REGULATOR MIT1"/>
    <property type="match status" value="1"/>
</dbReference>
<dbReference type="Proteomes" id="UP001152049">
    <property type="component" value="Unassembled WGS sequence"/>
</dbReference>
<name>A0A9W8S0T0_9HYPO</name>
<sequence>MASSPLQPTLNGFVRTTLDALILFEACLSGRINHVPRRPHDRERTELIQSGNIFIYEEHASGIKRWTDSVTWSPSRILGNFLIYRELDKPFPPGEKKRALKKTKKPNGGITKPEQHRASISLPVGLEANGDTTVNEEDRAYVGSLVDSYPFKANGLVKKTISITYQGVPHHLVSYYNVEDAKSGRLVTPSNHPQLRSVVPRGELVTAQNFRAPLDEADGFSTPVDQRMGYYQAPIPEQDYSLHAGAYRTMSMPNVHSFPRMSVPNNGFPNYHQQFSATPQYVPPTHYFPQQPQQPQQQQHPQHPQQQQQQPQQQQHQQQQEYEWAYGSTYFPSNGGNI</sequence>
<evidence type="ECO:0000313" key="3">
    <source>
        <dbReference type="EMBL" id="KAJ4260720.1"/>
    </source>
</evidence>
<dbReference type="PANTHER" id="PTHR28027">
    <property type="entry name" value="TRANSCRIPTIONAL REGULATOR MIT1"/>
    <property type="match status" value="1"/>
</dbReference>
<dbReference type="AlphaFoldDB" id="A0A9W8S0T0"/>
<evidence type="ECO:0000313" key="4">
    <source>
        <dbReference type="Proteomes" id="UP001152049"/>
    </source>
</evidence>
<evidence type="ECO:0000256" key="2">
    <source>
        <dbReference type="SAM" id="MobiDB-lite"/>
    </source>
</evidence>
<comment type="caution">
    <text evidence="3">The sequence shown here is derived from an EMBL/GenBank/DDBJ whole genome shotgun (WGS) entry which is preliminary data.</text>
</comment>
<comment type="similarity">
    <text evidence="1">Belongs to the MIT1/WOR1 family.</text>
</comment>
<dbReference type="OrthoDB" id="5319641at2759"/>
<feature type="region of interest" description="Disordered" evidence="2">
    <location>
        <begin position="269"/>
        <end position="338"/>
    </location>
</feature>
<feature type="compositionally biased region" description="Low complexity" evidence="2">
    <location>
        <begin position="289"/>
        <end position="320"/>
    </location>
</feature>
<proteinExistence type="inferred from homology"/>
<evidence type="ECO:0000256" key="1">
    <source>
        <dbReference type="ARBA" id="ARBA00008359"/>
    </source>
</evidence>
<gene>
    <name evidence="3" type="primary">sge1</name>
    <name evidence="3" type="ORF">NW762_007464</name>
</gene>
<dbReference type="Pfam" id="PF09729">
    <property type="entry name" value="Gti1_Pac2"/>
    <property type="match status" value="1"/>
</dbReference>
<organism evidence="3 4">
    <name type="scientific">Fusarium torreyae</name>
    <dbReference type="NCBI Taxonomy" id="1237075"/>
    <lineage>
        <taxon>Eukaryota</taxon>
        <taxon>Fungi</taxon>
        <taxon>Dikarya</taxon>
        <taxon>Ascomycota</taxon>
        <taxon>Pezizomycotina</taxon>
        <taxon>Sordariomycetes</taxon>
        <taxon>Hypocreomycetidae</taxon>
        <taxon>Hypocreales</taxon>
        <taxon>Nectriaceae</taxon>
        <taxon>Fusarium</taxon>
    </lineage>
</organism>
<keyword evidence="4" id="KW-1185">Reference proteome</keyword>
<accession>A0A9W8S0T0</accession>
<dbReference type="EMBL" id="JAOQAZ010000013">
    <property type="protein sequence ID" value="KAJ4260720.1"/>
    <property type="molecule type" value="Genomic_DNA"/>
</dbReference>
<dbReference type="GO" id="GO:0003677">
    <property type="term" value="F:DNA binding"/>
    <property type="evidence" value="ECO:0007669"/>
    <property type="project" value="TreeGrafter"/>
</dbReference>
<reference evidence="3" key="1">
    <citation type="submission" date="2022-09" db="EMBL/GenBank/DDBJ databases">
        <title>Fusarium specimens isolated from Avocado Roots.</title>
        <authorList>
            <person name="Stajich J."/>
            <person name="Roper C."/>
            <person name="Heimlech-Rivalta G."/>
        </authorList>
    </citation>
    <scope>NUCLEOTIDE SEQUENCE</scope>
    <source>
        <strain evidence="3">CF00136</strain>
    </source>
</reference>
<feature type="compositionally biased region" description="Polar residues" evidence="2">
    <location>
        <begin position="269"/>
        <end position="279"/>
    </location>
</feature>
<dbReference type="InterPro" id="IPR018608">
    <property type="entry name" value="Gti1/Pac2"/>
</dbReference>
<protein>
    <submittedName>
        <fullName evidence="3">Global transcription regulator sge1</fullName>
    </submittedName>
</protein>
<feature type="region of interest" description="Disordered" evidence="2">
    <location>
        <begin position="94"/>
        <end position="114"/>
    </location>
</feature>